<evidence type="ECO:0000313" key="5">
    <source>
        <dbReference type="Proteomes" id="UP000734854"/>
    </source>
</evidence>
<dbReference type="InterPro" id="IPR038959">
    <property type="entry name" value="Prp19"/>
</dbReference>
<dbReference type="GO" id="GO:0061630">
    <property type="term" value="F:ubiquitin protein ligase activity"/>
    <property type="evidence" value="ECO:0007669"/>
    <property type="project" value="UniProtKB-UniRule"/>
</dbReference>
<protein>
    <recommendedName>
        <fullName evidence="1">Pre-mRNA-processing factor 19</fullName>
        <ecNumber evidence="1">2.3.2.27</ecNumber>
    </recommendedName>
</protein>
<organism evidence="4 5">
    <name type="scientific">Zingiber officinale</name>
    <name type="common">Ginger</name>
    <name type="synonym">Amomum zingiber</name>
    <dbReference type="NCBI Taxonomy" id="94328"/>
    <lineage>
        <taxon>Eukaryota</taxon>
        <taxon>Viridiplantae</taxon>
        <taxon>Streptophyta</taxon>
        <taxon>Embryophyta</taxon>
        <taxon>Tracheophyta</taxon>
        <taxon>Spermatophyta</taxon>
        <taxon>Magnoliopsida</taxon>
        <taxon>Liliopsida</taxon>
        <taxon>Zingiberales</taxon>
        <taxon>Zingiberaceae</taxon>
        <taxon>Zingiber</taxon>
    </lineage>
</organism>
<comment type="pathway">
    <text evidence="1">Protein modification; protein ubiquitination.</text>
</comment>
<evidence type="ECO:0000259" key="3">
    <source>
        <dbReference type="Pfam" id="PF08606"/>
    </source>
</evidence>
<keyword evidence="1" id="KW-0747">Spliceosome</keyword>
<keyword evidence="2" id="KW-0472">Membrane</keyword>
<dbReference type="InterPro" id="IPR013915">
    <property type="entry name" value="Prp19_cc"/>
</dbReference>
<accession>A0A8J5F0U5</accession>
<dbReference type="Proteomes" id="UP000734854">
    <property type="component" value="Unassembled WGS sequence"/>
</dbReference>
<keyword evidence="2" id="KW-0812">Transmembrane</keyword>
<comment type="caution">
    <text evidence="4">The sequence shown here is derived from an EMBL/GenBank/DDBJ whole genome shotgun (WGS) entry which is preliminary data.</text>
</comment>
<dbReference type="EC" id="2.3.2.27" evidence="1"/>
<keyword evidence="1" id="KW-0234">DNA repair</keyword>
<keyword evidence="1" id="KW-0508">mRNA splicing</keyword>
<reference evidence="4 5" key="1">
    <citation type="submission" date="2020-08" db="EMBL/GenBank/DDBJ databases">
        <title>Plant Genome Project.</title>
        <authorList>
            <person name="Zhang R.-G."/>
        </authorList>
    </citation>
    <scope>NUCLEOTIDE SEQUENCE [LARGE SCALE GENOMIC DNA]</scope>
    <source>
        <tissue evidence="4">Rhizome</tissue>
    </source>
</reference>
<evidence type="ECO:0000256" key="2">
    <source>
        <dbReference type="SAM" id="Phobius"/>
    </source>
</evidence>
<proteinExistence type="inferred from homology"/>
<feature type="domain" description="Prp19 coiled-coil region" evidence="3">
    <location>
        <begin position="102"/>
        <end position="137"/>
    </location>
</feature>
<name>A0A8J5F0U5_ZINOF</name>
<dbReference type="EMBL" id="JACMSC010000017">
    <property type="protein sequence ID" value="KAG6479317.1"/>
    <property type="molecule type" value="Genomic_DNA"/>
</dbReference>
<comment type="function">
    <text evidence="1">Ubiquitin-protein ligase which is mainly involved pre-mRNA splicing and DNA repair. Required for pre-mRNA splicing as component of the spliceosome.</text>
</comment>
<dbReference type="PANTHER" id="PTHR43995">
    <property type="entry name" value="PRE-MRNA-PROCESSING FACTOR 19"/>
    <property type="match status" value="1"/>
</dbReference>
<dbReference type="Gene3D" id="3.40.50.300">
    <property type="entry name" value="P-loop containing nucleotide triphosphate hydrolases"/>
    <property type="match status" value="1"/>
</dbReference>
<dbReference type="InterPro" id="IPR027417">
    <property type="entry name" value="P-loop_NTPase"/>
</dbReference>
<sequence length="138" mass="15964">MSSTDPPPDPETFAHCYQLEVLEKAKKENTIVFLETGYGKMLIAVMLLHSYAFAIWKPSWDIAIFLIPTIILVTQVRAPRMLSLAIFIDADTWKENLEEFELMYGLEKEWDALMLSNFALENQLHTARQELSHALYQL</sequence>
<keyword evidence="5" id="KW-1185">Reference proteome</keyword>
<dbReference type="AlphaFoldDB" id="A0A8J5F0U5"/>
<gene>
    <name evidence="4" type="ORF">ZIOFF_062780</name>
</gene>
<comment type="subcellular location">
    <subcellularLocation>
        <location evidence="1">Nucleus</location>
    </subcellularLocation>
</comment>
<dbReference type="UniPathway" id="UPA00143"/>
<dbReference type="GO" id="GO:0000974">
    <property type="term" value="C:Prp19 complex"/>
    <property type="evidence" value="ECO:0007669"/>
    <property type="project" value="UniProtKB-UniRule"/>
</dbReference>
<dbReference type="PANTHER" id="PTHR43995:SF1">
    <property type="entry name" value="PRE-MRNA-PROCESSING FACTOR 19"/>
    <property type="match status" value="1"/>
</dbReference>
<keyword evidence="1" id="KW-0507">mRNA processing</keyword>
<evidence type="ECO:0000256" key="1">
    <source>
        <dbReference type="RuleBase" id="RU367101"/>
    </source>
</evidence>
<comment type="subunit">
    <text evidence="1">Homotetramer.</text>
</comment>
<keyword evidence="2" id="KW-1133">Transmembrane helix</keyword>
<feature type="transmembrane region" description="Helical" evidence="2">
    <location>
        <begin position="62"/>
        <end position="78"/>
    </location>
</feature>
<keyword evidence="1" id="KW-0539">Nucleus</keyword>
<dbReference type="GO" id="GO:0006281">
    <property type="term" value="P:DNA repair"/>
    <property type="evidence" value="ECO:0007669"/>
    <property type="project" value="UniProtKB-KW"/>
</dbReference>
<comment type="similarity">
    <text evidence="1">Belongs to the WD repeat PRP19 family.</text>
</comment>
<dbReference type="GO" id="GO:0070534">
    <property type="term" value="P:protein K63-linked ubiquitination"/>
    <property type="evidence" value="ECO:0007669"/>
    <property type="project" value="UniProtKB-UniRule"/>
</dbReference>
<dbReference type="GO" id="GO:0005737">
    <property type="term" value="C:cytoplasm"/>
    <property type="evidence" value="ECO:0007669"/>
    <property type="project" value="TreeGrafter"/>
</dbReference>
<keyword evidence="1" id="KW-0808">Transferase</keyword>
<dbReference type="Pfam" id="PF08606">
    <property type="entry name" value="Prp19"/>
    <property type="match status" value="1"/>
</dbReference>
<evidence type="ECO:0000313" key="4">
    <source>
        <dbReference type="EMBL" id="KAG6479317.1"/>
    </source>
</evidence>
<dbReference type="SUPFAM" id="SSF52540">
    <property type="entry name" value="P-loop containing nucleoside triphosphate hydrolases"/>
    <property type="match status" value="1"/>
</dbReference>
<dbReference type="GO" id="GO:0000398">
    <property type="term" value="P:mRNA splicing, via spliceosome"/>
    <property type="evidence" value="ECO:0007669"/>
    <property type="project" value="InterPro"/>
</dbReference>
<comment type="catalytic activity">
    <reaction evidence="1">
        <text>S-ubiquitinyl-[E2 ubiquitin-conjugating enzyme]-L-cysteine + [acceptor protein]-L-lysine = [E2 ubiquitin-conjugating enzyme]-L-cysteine + N(6)-ubiquitinyl-[acceptor protein]-L-lysine.</text>
        <dbReference type="EC" id="2.3.2.27"/>
    </reaction>
</comment>
<keyword evidence="1" id="KW-0833">Ubl conjugation pathway</keyword>
<keyword evidence="1" id="KW-0227">DNA damage</keyword>
<dbReference type="GO" id="GO:0071006">
    <property type="term" value="C:U2-type catalytic step 1 spliceosome"/>
    <property type="evidence" value="ECO:0007669"/>
    <property type="project" value="TreeGrafter"/>
</dbReference>